<accession>A0A8D0L9F6</accession>
<dbReference type="Ensembl" id="ENSSPUT00000018460.1">
    <property type="protein sequence ID" value="ENSSPUP00000017331.1"/>
    <property type="gene ID" value="ENSSPUG00000013405.1"/>
</dbReference>
<dbReference type="Proteomes" id="UP000694392">
    <property type="component" value="Unplaced"/>
</dbReference>
<protein>
    <submittedName>
        <fullName evidence="1">Uncharacterized protein</fullName>
    </submittedName>
</protein>
<evidence type="ECO:0000313" key="1">
    <source>
        <dbReference type="Ensembl" id="ENSSPUP00000017331.1"/>
    </source>
</evidence>
<reference evidence="1" key="1">
    <citation type="submission" date="2025-08" db="UniProtKB">
        <authorList>
            <consortium name="Ensembl"/>
        </authorList>
    </citation>
    <scope>IDENTIFICATION</scope>
</reference>
<name>A0A8D0L9F6_SPHPU</name>
<dbReference type="GeneTree" id="ENSGT00960000192626"/>
<proteinExistence type="predicted"/>
<sequence>YRANSSVLLEPTPLSSFSSLPIPLQSQLALCCLTLDVGWGIFLCSGTNDRSCSLEFSGWLYSAIRMRQSSWAESNAKSKGKVMFIQWECLRLPRS</sequence>
<dbReference type="AlphaFoldDB" id="A0A8D0L9F6"/>
<evidence type="ECO:0000313" key="2">
    <source>
        <dbReference type="Proteomes" id="UP000694392"/>
    </source>
</evidence>
<organism evidence="1 2">
    <name type="scientific">Sphenodon punctatus</name>
    <name type="common">Tuatara</name>
    <name type="synonym">Hatteria punctata</name>
    <dbReference type="NCBI Taxonomy" id="8508"/>
    <lineage>
        <taxon>Eukaryota</taxon>
        <taxon>Metazoa</taxon>
        <taxon>Chordata</taxon>
        <taxon>Craniata</taxon>
        <taxon>Vertebrata</taxon>
        <taxon>Euteleostomi</taxon>
        <taxon>Lepidosauria</taxon>
        <taxon>Sphenodontia</taxon>
        <taxon>Sphenodontidae</taxon>
        <taxon>Sphenodon</taxon>
    </lineage>
</organism>
<reference evidence="1" key="2">
    <citation type="submission" date="2025-09" db="UniProtKB">
        <authorList>
            <consortium name="Ensembl"/>
        </authorList>
    </citation>
    <scope>IDENTIFICATION</scope>
</reference>
<keyword evidence="2" id="KW-1185">Reference proteome</keyword>